<evidence type="ECO:0000256" key="12">
    <source>
        <dbReference type="ARBA" id="ARBA00022989"/>
    </source>
</evidence>
<comment type="caution">
    <text evidence="18">The sequence shown here is derived from an EMBL/GenBank/DDBJ whole genome shotgun (WGS) entry which is preliminary data.</text>
</comment>
<evidence type="ECO:0000313" key="18">
    <source>
        <dbReference type="EMBL" id="MBB4022893.1"/>
    </source>
</evidence>
<dbReference type="InterPro" id="IPR003594">
    <property type="entry name" value="HATPase_dom"/>
</dbReference>
<dbReference type="InterPro" id="IPR003660">
    <property type="entry name" value="HAMP_dom"/>
</dbReference>
<evidence type="ECO:0000256" key="5">
    <source>
        <dbReference type="ARBA" id="ARBA00022519"/>
    </source>
</evidence>
<dbReference type="PRINTS" id="PR00344">
    <property type="entry name" value="BCTRLSENSOR"/>
</dbReference>
<evidence type="ECO:0000256" key="4">
    <source>
        <dbReference type="ARBA" id="ARBA00022475"/>
    </source>
</evidence>
<evidence type="ECO:0000313" key="19">
    <source>
        <dbReference type="Proteomes" id="UP000585681"/>
    </source>
</evidence>
<dbReference type="AlphaFoldDB" id="A0A840CDG1"/>
<dbReference type="CDD" id="cd06225">
    <property type="entry name" value="HAMP"/>
    <property type="match status" value="1"/>
</dbReference>
<keyword evidence="8 15" id="KW-0812">Transmembrane</keyword>
<dbReference type="InterPro" id="IPR004358">
    <property type="entry name" value="Sig_transdc_His_kin-like_C"/>
</dbReference>
<evidence type="ECO:0000259" key="17">
    <source>
        <dbReference type="PROSITE" id="PS50885"/>
    </source>
</evidence>
<dbReference type="SUPFAM" id="SSF55874">
    <property type="entry name" value="ATPase domain of HSP90 chaperone/DNA topoisomerase II/histidine kinase"/>
    <property type="match status" value="1"/>
</dbReference>
<organism evidence="18 19">
    <name type="scientific">Actibacterium naphthalenivorans</name>
    <dbReference type="NCBI Taxonomy" id="1614693"/>
    <lineage>
        <taxon>Bacteria</taxon>
        <taxon>Pseudomonadati</taxon>
        <taxon>Pseudomonadota</taxon>
        <taxon>Alphaproteobacteria</taxon>
        <taxon>Rhodobacterales</taxon>
        <taxon>Roseobacteraceae</taxon>
        <taxon>Actibacterium</taxon>
    </lineage>
</organism>
<reference evidence="18" key="1">
    <citation type="submission" date="2020-08" db="EMBL/GenBank/DDBJ databases">
        <title>Genomic Encyclopedia of Type Strains, Phase IV (KMG-IV): sequencing the most valuable type-strain genomes for metagenomic binning, comparative biology and taxonomic classification.</title>
        <authorList>
            <person name="Goeker M."/>
        </authorList>
    </citation>
    <scope>NUCLEOTIDE SEQUENCE [LARGE SCALE GENOMIC DNA]</scope>
    <source>
        <strain evidence="18">DSM 105040</strain>
    </source>
</reference>
<evidence type="ECO:0000256" key="2">
    <source>
        <dbReference type="ARBA" id="ARBA00004429"/>
    </source>
</evidence>
<dbReference type="SMART" id="SM00387">
    <property type="entry name" value="HATPase_c"/>
    <property type="match status" value="1"/>
</dbReference>
<evidence type="ECO:0000256" key="10">
    <source>
        <dbReference type="ARBA" id="ARBA00022777"/>
    </source>
</evidence>
<gene>
    <name evidence="18" type="ORF">GGR17_002712</name>
</gene>
<evidence type="ECO:0000256" key="15">
    <source>
        <dbReference type="SAM" id="Phobius"/>
    </source>
</evidence>
<dbReference type="Gene3D" id="3.30.450.300">
    <property type="entry name" value="Sensor histidine kinase RisS, periplasmic domain"/>
    <property type="match status" value="1"/>
</dbReference>
<dbReference type="EC" id="2.7.13.3" evidence="3"/>
<keyword evidence="10 18" id="KW-0418">Kinase</keyword>
<dbReference type="Gene3D" id="3.30.565.10">
    <property type="entry name" value="Histidine kinase-like ATPase, C-terminal domain"/>
    <property type="match status" value="1"/>
</dbReference>
<evidence type="ECO:0000256" key="7">
    <source>
        <dbReference type="ARBA" id="ARBA00022679"/>
    </source>
</evidence>
<evidence type="ECO:0000259" key="16">
    <source>
        <dbReference type="PROSITE" id="PS50109"/>
    </source>
</evidence>
<keyword evidence="9" id="KW-0547">Nucleotide-binding</keyword>
<evidence type="ECO:0000256" key="1">
    <source>
        <dbReference type="ARBA" id="ARBA00000085"/>
    </source>
</evidence>
<evidence type="ECO:0000256" key="13">
    <source>
        <dbReference type="ARBA" id="ARBA00023012"/>
    </source>
</evidence>
<dbReference type="PROSITE" id="PS50885">
    <property type="entry name" value="HAMP"/>
    <property type="match status" value="1"/>
</dbReference>
<dbReference type="InterPro" id="IPR036097">
    <property type="entry name" value="HisK_dim/P_sf"/>
</dbReference>
<dbReference type="PANTHER" id="PTHR44936:SF5">
    <property type="entry name" value="SENSOR HISTIDINE KINASE ENVZ"/>
    <property type="match status" value="1"/>
</dbReference>
<dbReference type="Pfam" id="PF00672">
    <property type="entry name" value="HAMP"/>
    <property type="match status" value="1"/>
</dbReference>
<dbReference type="InterPro" id="IPR003661">
    <property type="entry name" value="HisK_dim/P_dom"/>
</dbReference>
<proteinExistence type="predicted"/>
<dbReference type="RefSeq" id="WP_054540018.1">
    <property type="nucleotide sequence ID" value="NZ_JACIEQ010000003.1"/>
</dbReference>
<keyword evidence="11" id="KW-0067">ATP-binding</keyword>
<dbReference type="InterPro" id="IPR038421">
    <property type="entry name" value="RisS_PPD_sf"/>
</dbReference>
<evidence type="ECO:0000256" key="11">
    <source>
        <dbReference type="ARBA" id="ARBA00022840"/>
    </source>
</evidence>
<dbReference type="EMBL" id="JACIEQ010000003">
    <property type="protein sequence ID" value="MBB4022893.1"/>
    <property type="molecule type" value="Genomic_DNA"/>
</dbReference>
<keyword evidence="5" id="KW-0997">Cell inner membrane</keyword>
<keyword evidence="19" id="KW-1185">Reference proteome</keyword>
<dbReference type="GO" id="GO:0005886">
    <property type="term" value="C:plasma membrane"/>
    <property type="evidence" value="ECO:0007669"/>
    <property type="project" value="UniProtKB-SubCell"/>
</dbReference>
<evidence type="ECO:0000256" key="9">
    <source>
        <dbReference type="ARBA" id="ARBA00022741"/>
    </source>
</evidence>
<dbReference type="SUPFAM" id="SSF47384">
    <property type="entry name" value="Homodimeric domain of signal transducing histidine kinase"/>
    <property type="match status" value="1"/>
</dbReference>
<feature type="transmembrane region" description="Helical" evidence="15">
    <location>
        <begin position="12"/>
        <end position="33"/>
    </location>
</feature>
<dbReference type="Pfam" id="PF02518">
    <property type="entry name" value="HATPase_c"/>
    <property type="match status" value="1"/>
</dbReference>
<dbReference type="CDD" id="cd00075">
    <property type="entry name" value="HATPase"/>
    <property type="match status" value="1"/>
</dbReference>
<dbReference type="InterPro" id="IPR050980">
    <property type="entry name" value="2C_sensor_his_kinase"/>
</dbReference>
<dbReference type="Gene3D" id="1.10.287.130">
    <property type="match status" value="1"/>
</dbReference>
<name>A0A840CDG1_9RHOB</name>
<feature type="domain" description="HAMP" evidence="17">
    <location>
        <begin position="170"/>
        <end position="222"/>
    </location>
</feature>
<dbReference type="Pfam" id="PF00512">
    <property type="entry name" value="HisKA"/>
    <property type="match status" value="1"/>
</dbReference>
<keyword evidence="13" id="KW-0902">Two-component regulatory system</keyword>
<protein>
    <recommendedName>
        <fullName evidence="3">histidine kinase</fullName>
        <ecNumber evidence="3">2.7.13.3</ecNumber>
    </recommendedName>
</protein>
<dbReference type="GO" id="GO:0005524">
    <property type="term" value="F:ATP binding"/>
    <property type="evidence" value="ECO:0007669"/>
    <property type="project" value="UniProtKB-KW"/>
</dbReference>
<dbReference type="GO" id="GO:0000155">
    <property type="term" value="F:phosphorelay sensor kinase activity"/>
    <property type="evidence" value="ECO:0007669"/>
    <property type="project" value="InterPro"/>
</dbReference>
<dbReference type="Proteomes" id="UP000585681">
    <property type="component" value="Unassembled WGS sequence"/>
</dbReference>
<keyword evidence="6" id="KW-0597">Phosphoprotein</keyword>
<comment type="subcellular location">
    <subcellularLocation>
        <location evidence="2">Cell inner membrane</location>
        <topology evidence="2">Multi-pass membrane protein</topology>
    </subcellularLocation>
</comment>
<dbReference type="SMART" id="SM00388">
    <property type="entry name" value="HisKA"/>
    <property type="match status" value="1"/>
</dbReference>
<comment type="catalytic activity">
    <reaction evidence="1">
        <text>ATP + protein L-histidine = ADP + protein N-phospho-L-histidine.</text>
        <dbReference type="EC" id="2.7.13.3"/>
    </reaction>
</comment>
<feature type="transmembrane region" description="Helical" evidence="15">
    <location>
        <begin position="147"/>
        <end position="168"/>
    </location>
</feature>
<dbReference type="PROSITE" id="PS50109">
    <property type="entry name" value="HIS_KIN"/>
    <property type="match status" value="1"/>
</dbReference>
<accession>A0A840CDG1</accession>
<dbReference type="SMART" id="SM00304">
    <property type="entry name" value="HAMP"/>
    <property type="match status" value="1"/>
</dbReference>
<keyword evidence="12 15" id="KW-1133">Transmembrane helix</keyword>
<dbReference type="InterPro" id="IPR036890">
    <property type="entry name" value="HATPase_C_sf"/>
</dbReference>
<keyword evidence="14 15" id="KW-0472">Membrane</keyword>
<dbReference type="PANTHER" id="PTHR44936">
    <property type="entry name" value="SENSOR PROTEIN CREC"/>
    <property type="match status" value="1"/>
</dbReference>
<feature type="domain" description="Histidine kinase" evidence="16">
    <location>
        <begin position="230"/>
        <end position="425"/>
    </location>
</feature>
<keyword evidence="4" id="KW-1003">Cell membrane</keyword>
<dbReference type="InterPro" id="IPR005467">
    <property type="entry name" value="His_kinase_dom"/>
</dbReference>
<keyword evidence="7 18" id="KW-0808">Transferase</keyword>
<evidence type="ECO:0000256" key="3">
    <source>
        <dbReference type="ARBA" id="ARBA00012438"/>
    </source>
</evidence>
<evidence type="ECO:0000256" key="6">
    <source>
        <dbReference type="ARBA" id="ARBA00022553"/>
    </source>
</evidence>
<sequence length="425" mass="45262">MLNSLFRQNIALLIGVVLVGQVLTTVLIASVIVRPQTVRLAHAAAQVIDAFAVAADGMTPQSRDAFLQVLNREGGAQIIAATTPPEDGLRSPKFLERRFMRALADELASQSELQWQTDNNGHLWIRVVTGGTPLWLTITTPERVGPLHALLLAVAVACAVALMGGVVIQRRLARPLQELAARVRDFDPASEPARLSETGPDEIRAVARAFNDMAARLSAIETDRAMMLAGVSHDLRTPLARLRLALEMIATRDRDLIESADRQAVQIDTMLTQFADFARGFESEERSLVPVSGLLAEAVELAGLGGDIFVTCQPDLVFHLRKGAVVRALANLLTNAARHGRPPIALNAEVTGEVLHLTVTDAGDGIPAATAQRMLIPFVRGDHARGGGGTGLGLSIAERVARAHGGMVAFTSGGKGFSVTLNLPG</sequence>
<evidence type="ECO:0000256" key="8">
    <source>
        <dbReference type="ARBA" id="ARBA00022692"/>
    </source>
</evidence>
<dbReference type="CDD" id="cd00082">
    <property type="entry name" value="HisKA"/>
    <property type="match status" value="1"/>
</dbReference>
<evidence type="ECO:0000256" key="14">
    <source>
        <dbReference type="ARBA" id="ARBA00023136"/>
    </source>
</evidence>